<protein>
    <submittedName>
        <fullName evidence="4">Methyltransferase domain-containing protein</fullName>
    </submittedName>
</protein>
<dbReference type="GO" id="GO:0032259">
    <property type="term" value="P:methylation"/>
    <property type="evidence" value="ECO:0007669"/>
    <property type="project" value="UniProtKB-KW"/>
</dbReference>
<dbReference type="Proteomes" id="UP000285112">
    <property type="component" value="Unassembled WGS sequence"/>
</dbReference>
<evidence type="ECO:0000313" key="5">
    <source>
        <dbReference type="Proteomes" id="UP000285112"/>
    </source>
</evidence>
<dbReference type="SUPFAM" id="SSF53335">
    <property type="entry name" value="S-adenosyl-L-methionine-dependent methyltransferases"/>
    <property type="match status" value="1"/>
</dbReference>
<dbReference type="RefSeq" id="WP_120022862.1">
    <property type="nucleotide sequence ID" value="NZ_QZFV01000067.1"/>
</dbReference>
<keyword evidence="2 4" id="KW-0808">Transferase</keyword>
<organism evidence="4 5">
    <name type="scientific">Amycolatopsis panacis</name>
    <dbReference type="NCBI Taxonomy" id="2340917"/>
    <lineage>
        <taxon>Bacteria</taxon>
        <taxon>Bacillati</taxon>
        <taxon>Actinomycetota</taxon>
        <taxon>Actinomycetes</taxon>
        <taxon>Pseudonocardiales</taxon>
        <taxon>Pseudonocardiaceae</taxon>
        <taxon>Amycolatopsis</taxon>
    </lineage>
</organism>
<dbReference type="Pfam" id="PF05724">
    <property type="entry name" value="TPMT"/>
    <property type="match status" value="1"/>
</dbReference>
<name>A0A419I744_9PSEU</name>
<dbReference type="EMBL" id="QZFV01000067">
    <property type="protein sequence ID" value="RJQ87638.1"/>
    <property type="molecule type" value="Genomic_DNA"/>
</dbReference>
<evidence type="ECO:0000256" key="1">
    <source>
        <dbReference type="ARBA" id="ARBA00022603"/>
    </source>
</evidence>
<comment type="caution">
    <text evidence="4">The sequence shown here is derived from an EMBL/GenBank/DDBJ whole genome shotgun (WGS) entry which is preliminary data.</text>
</comment>
<evidence type="ECO:0000256" key="3">
    <source>
        <dbReference type="ARBA" id="ARBA00022691"/>
    </source>
</evidence>
<dbReference type="GO" id="GO:0008757">
    <property type="term" value="F:S-adenosylmethionine-dependent methyltransferase activity"/>
    <property type="evidence" value="ECO:0007669"/>
    <property type="project" value="InterPro"/>
</dbReference>
<gene>
    <name evidence="4" type="ORF">D5S19_08785</name>
</gene>
<accession>A0A419I744</accession>
<dbReference type="InterPro" id="IPR008854">
    <property type="entry name" value="TPMT"/>
</dbReference>
<sequence length="213" mass="22705">MSHDPDEDARARAGQALAAGDPTGWFEPLYADVEAGAAVLPWARTEAAPDLATWVATHPGGGARALVVGCGMGYDAELLGEAGYQTSAFDVSPSAIKAVLNRFPDTVVSYRTADLLEPPAEYFHAFDLVFEYLTVQSMPREVRAAAIASIGGFVAPGGRLLVGTTNAEQVDLPTGPPWLLDRAELDSFARDGLALDSVTPIQDGRLWWAEFTR</sequence>
<dbReference type="OrthoDB" id="189743at2"/>
<dbReference type="InterPro" id="IPR029063">
    <property type="entry name" value="SAM-dependent_MTases_sf"/>
</dbReference>
<dbReference type="AlphaFoldDB" id="A0A419I744"/>
<keyword evidence="1 4" id="KW-0489">Methyltransferase</keyword>
<keyword evidence="3" id="KW-0949">S-adenosyl-L-methionine</keyword>
<keyword evidence="5" id="KW-1185">Reference proteome</keyword>
<dbReference type="Gene3D" id="3.40.50.150">
    <property type="entry name" value="Vaccinia Virus protein VP39"/>
    <property type="match status" value="1"/>
</dbReference>
<dbReference type="CDD" id="cd02440">
    <property type="entry name" value="AdoMet_MTases"/>
    <property type="match status" value="1"/>
</dbReference>
<evidence type="ECO:0000313" key="4">
    <source>
        <dbReference type="EMBL" id="RJQ87638.1"/>
    </source>
</evidence>
<proteinExistence type="predicted"/>
<evidence type="ECO:0000256" key="2">
    <source>
        <dbReference type="ARBA" id="ARBA00022679"/>
    </source>
</evidence>
<reference evidence="4 5" key="1">
    <citation type="submission" date="2018-09" db="EMBL/GenBank/DDBJ databases">
        <title>YIM PH 21725 draft genome.</title>
        <authorList>
            <person name="Miao C."/>
        </authorList>
    </citation>
    <scope>NUCLEOTIDE SEQUENCE [LARGE SCALE GENOMIC DNA]</scope>
    <source>
        <strain evidence="5">YIM PH21725</strain>
    </source>
</reference>